<dbReference type="Gene3D" id="3.40.30.10">
    <property type="entry name" value="Glutaredoxin"/>
    <property type="match status" value="3"/>
</dbReference>
<dbReference type="Pfam" id="PF02798">
    <property type="entry name" value="GST_N"/>
    <property type="match status" value="3"/>
</dbReference>
<dbReference type="EMBL" id="JASPKZ010000436">
    <property type="protein sequence ID" value="KAJ9600240.1"/>
    <property type="molecule type" value="Genomic_DNA"/>
</dbReference>
<feature type="domain" description="GST N-terminal" evidence="2">
    <location>
        <begin position="215"/>
        <end position="296"/>
    </location>
</feature>
<evidence type="ECO:0000259" key="3">
    <source>
        <dbReference type="PROSITE" id="PS50405"/>
    </source>
</evidence>
<dbReference type="CDD" id="cd03045">
    <property type="entry name" value="GST_N_Delta_Epsilon"/>
    <property type="match status" value="3"/>
</dbReference>
<evidence type="ECO:0000256" key="1">
    <source>
        <dbReference type="ARBA" id="ARBA00011738"/>
    </source>
</evidence>
<dbReference type="GO" id="GO:0004364">
    <property type="term" value="F:glutathione transferase activity"/>
    <property type="evidence" value="ECO:0007669"/>
    <property type="project" value="TreeGrafter"/>
</dbReference>
<proteinExistence type="predicted"/>
<reference evidence="4" key="1">
    <citation type="journal article" date="2023" name="IScience">
        <title>Live-bearing cockroach genome reveals convergent evolutionary mechanisms linked to viviparity in insects and beyond.</title>
        <authorList>
            <person name="Fouks B."/>
            <person name="Harrison M.C."/>
            <person name="Mikhailova A.A."/>
            <person name="Marchal E."/>
            <person name="English S."/>
            <person name="Carruthers M."/>
            <person name="Jennings E.C."/>
            <person name="Chiamaka E.L."/>
            <person name="Frigard R.A."/>
            <person name="Pippel M."/>
            <person name="Attardo G.M."/>
            <person name="Benoit J.B."/>
            <person name="Bornberg-Bauer E."/>
            <person name="Tobe S.S."/>
        </authorList>
    </citation>
    <scope>NUCLEOTIDE SEQUENCE</scope>
    <source>
        <strain evidence="4">Stay&amp;Tobe</strain>
    </source>
</reference>
<sequence>MPIDLYYSPSSCPCLSIRMLAKTLGVQLNLKETIIRNGDNRTPEYLKMNPQHCIPTLNDNGFILWESRAILGYLVDQYGKDDSLYPKDPKKRALVNQRMYYDIGTLYPKFIQFYMPILYGGNKPDPAHVAAFGEPMEFLETFLEGQQWVAGDHITIADYTLVSTISNMESQLPQAGHYESQNEFVPAVCVMTTTRISKNMQQVQIASDCPNASTRRLNLYSLPASCPCLTIRMLAKTLGVELNLKEIILRNGDNRTPEYLKMNPQHCIPTLNDNGFILWESRAILGYLVDQYGKDDSLYPKDPKKRAVVNQRMYFDIGTLYPKFTQFYMPILYGGNKPDPAHVAAFGEPIELLEKFLEGQQWVAGDHITIADYTLVGTISNMEAVGYDLSKHPNVSRWFSNAKKNISSYNEILPPGIASLAEIIDFYYSVASPPCRSVLLLAKALGVEMNLKNVSVRNNETKTPEFLKINPQHCVPTLVDNGFSIWESRAILGYLVNKYAEDDSMYPHDPQKRAVIDQRLYFDIGTLFPRLREYLMTLRSGKTPSAEVIAKLEEAFQLLDKFLEGQDWVAGNDITIADYAISISASLAGVLEYDIGKYNNVTKWLARAKKTIPGYDEVQDAGNAELKKIFQSK</sequence>
<dbReference type="InterPro" id="IPR036282">
    <property type="entry name" value="Glutathione-S-Trfase_C_sf"/>
</dbReference>
<feature type="domain" description="GST C-terminal" evidence="3">
    <location>
        <begin position="302"/>
        <end position="434"/>
    </location>
</feature>
<evidence type="ECO:0000313" key="5">
    <source>
        <dbReference type="Proteomes" id="UP001233999"/>
    </source>
</evidence>
<dbReference type="AlphaFoldDB" id="A0AAD8AK77"/>
<dbReference type="SFLD" id="SFLDS00019">
    <property type="entry name" value="Glutathione_Transferase_(cytos"/>
    <property type="match status" value="3"/>
</dbReference>
<feature type="domain" description="GST N-terminal" evidence="2">
    <location>
        <begin position="422"/>
        <end position="503"/>
    </location>
</feature>
<dbReference type="InterPro" id="IPR036249">
    <property type="entry name" value="Thioredoxin-like_sf"/>
</dbReference>
<keyword evidence="5" id="KW-1185">Reference proteome</keyword>
<gene>
    <name evidence="4" type="ORF">L9F63_009465</name>
</gene>
<feature type="domain" description="GST C-terminal" evidence="3">
    <location>
        <begin position="509"/>
        <end position="630"/>
    </location>
</feature>
<dbReference type="InterPro" id="IPR004046">
    <property type="entry name" value="GST_C"/>
</dbReference>
<dbReference type="InterPro" id="IPR040079">
    <property type="entry name" value="Glutathione_S-Trfase"/>
</dbReference>
<accession>A0AAD8AK77</accession>
<dbReference type="PROSITE" id="PS50404">
    <property type="entry name" value="GST_NTER"/>
    <property type="match status" value="3"/>
</dbReference>
<name>A0AAD8AK77_DIPPU</name>
<dbReference type="Proteomes" id="UP001233999">
    <property type="component" value="Unassembled WGS sequence"/>
</dbReference>
<dbReference type="SUPFAM" id="SSF52833">
    <property type="entry name" value="Thioredoxin-like"/>
    <property type="match status" value="3"/>
</dbReference>
<dbReference type="FunFam" id="3.40.30.10:FF:000034">
    <property type="entry name" value="glutathione S-transferase 1"/>
    <property type="match status" value="3"/>
</dbReference>
<dbReference type="GO" id="GO:0006749">
    <property type="term" value="P:glutathione metabolic process"/>
    <property type="evidence" value="ECO:0007669"/>
    <property type="project" value="TreeGrafter"/>
</dbReference>
<evidence type="ECO:0000259" key="2">
    <source>
        <dbReference type="PROSITE" id="PS50404"/>
    </source>
</evidence>
<evidence type="ECO:0000313" key="4">
    <source>
        <dbReference type="EMBL" id="KAJ9600240.1"/>
    </source>
</evidence>
<feature type="domain" description="GST N-terminal" evidence="2">
    <location>
        <begin position="1"/>
        <end position="82"/>
    </location>
</feature>
<dbReference type="PANTHER" id="PTHR43969:SF9">
    <property type="entry name" value="GLUTATHIONE S TRANSFERASE D10, ISOFORM A-RELATED"/>
    <property type="match status" value="1"/>
</dbReference>
<dbReference type="SFLD" id="SFLDG00358">
    <property type="entry name" value="Main_(cytGST)"/>
    <property type="match status" value="3"/>
</dbReference>
<reference evidence="4" key="2">
    <citation type="submission" date="2023-05" db="EMBL/GenBank/DDBJ databases">
        <authorList>
            <person name="Fouks B."/>
        </authorList>
    </citation>
    <scope>NUCLEOTIDE SEQUENCE</scope>
    <source>
        <strain evidence="4">Stay&amp;Tobe</strain>
        <tissue evidence="4">Testes</tissue>
    </source>
</reference>
<dbReference type="InterPro" id="IPR010987">
    <property type="entry name" value="Glutathione-S-Trfase_C-like"/>
</dbReference>
<dbReference type="FunFam" id="1.20.1050.10:FF:000007">
    <property type="entry name" value="Glutathione S-transferase 1-1"/>
    <property type="match status" value="3"/>
</dbReference>
<dbReference type="SFLD" id="SFLDG01153">
    <property type="entry name" value="Main.4:_Theta-like"/>
    <property type="match status" value="3"/>
</dbReference>
<comment type="caution">
    <text evidence="4">The sequence shown here is derived from an EMBL/GenBank/DDBJ whole genome shotgun (WGS) entry which is preliminary data.</text>
</comment>
<dbReference type="PANTHER" id="PTHR43969">
    <property type="entry name" value="GLUTATHIONE S TRANSFERASE D10, ISOFORM A-RELATED"/>
    <property type="match status" value="1"/>
</dbReference>
<dbReference type="CDD" id="cd03177">
    <property type="entry name" value="GST_C_Delta_Epsilon"/>
    <property type="match status" value="3"/>
</dbReference>
<protein>
    <submittedName>
        <fullName evidence="4">Uncharacterized protein</fullName>
    </submittedName>
</protein>
<feature type="domain" description="GST C-terminal" evidence="3">
    <location>
        <begin position="88"/>
        <end position="247"/>
    </location>
</feature>
<dbReference type="Gene3D" id="1.20.1050.10">
    <property type="match status" value="3"/>
</dbReference>
<dbReference type="PROSITE" id="PS50405">
    <property type="entry name" value="GST_CTER"/>
    <property type="match status" value="3"/>
</dbReference>
<dbReference type="SUPFAM" id="SSF47616">
    <property type="entry name" value="GST C-terminal domain-like"/>
    <property type="match status" value="3"/>
</dbReference>
<dbReference type="Pfam" id="PF00043">
    <property type="entry name" value="GST_C"/>
    <property type="match status" value="2"/>
</dbReference>
<comment type="subunit">
    <text evidence="1">Homodimer.</text>
</comment>
<dbReference type="InterPro" id="IPR004045">
    <property type="entry name" value="Glutathione_S-Trfase_N"/>
</dbReference>
<organism evidence="4 5">
    <name type="scientific">Diploptera punctata</name>
    <name type="common">Pacific beetle cockroach</name>
    <dbReference type="NCBI Taxonomy" id="6984"/>
    <lineage>
        <taxon>Eukaryota</taxon>
        <taxon>Metazoa</taxon>
        <taxon>Ecdysozoa</taxon>
        <taxon>Arthropoda</taxon>
        <taxon>Hexapoda</taxon>
        <taxon>Insecta</taxon>
        <taxon>Pterygota</taxon>
        <taxon>Neoptera</taxon>
        <taxon>Polyneoptera</taxon>
        <taxon>Dictyoptera</taxon>
        <taxon>Blattodea</taxon>
        <taxon>Blaberoidea</taxon>
        <taxon>Blaberidae</taxon>
        <taxon>Diplopterinae</taxon>
        <taxon>Diploptera</taxon>
    </lineage>
</organism>